<dbReference type="PIRSF" id="PIRSF006060">
    <property type="entry name" value="AA_transporter"/>
    <property type="match status" value="1"/>
</dbReference>
<evidence type="ECO:0000256" key="19">
    <source>
        <dbReference type="SAM" id="MobiDB-lite"/>
    </source>
</evidence>
<dbReference type="OrthoDB" id="5982228at2759"/>
<feature type="transmembrane region" description="Helical" evidence="20">
    <location>
        <begin position="70"/>
        <end position="89"/>
    </location>
</feature>
<accession>A0A9J7MS18</accession>
<dbReference type="OMA" id="LYMFVNI"/>
<keyword evidence="5" id="KW-0597">Phosphoprotein</keyword>
<comment type="similarity">
    <text evidence="2">Belongs to the amino acid-polyamine-organocation (APC) superfamily.</text>
</comment>
<evidence type="ECO:0000256" key="17">
    <source>
        <dbReference type="ARBA" id="ARBA00083296"/>
    </source>
</evidence>
<evidence type="ECO:0000313" key="24">
    <source>
        <dbReference type="RefSeq" id="XP_035678752.1"/>
    </source>
</evidence>
<feature type="compositionally biased region" description="Basic and acidic residues" evidence="19">
    <location>
        <begin position="1"/>
        <end position="11"/>
    </location>
</feature>
<feature type="region of interest" description="Disordered" evidence="19">
    <location>
        <begin position="1"/>
        <end position="61"/>
    </location>
</feature>
<feature type="transmembrane region" description="Helical" evidence="20">
    <location>
        <begin position="300"/>
        <end position="321"/>
    </location>
</feature>
<dbReference type="RefSeq" id="XP_035678750.1">
    <property type="nucleotide sequence ID" value="XM_035822857.1"/>
</dbReference>
<comment type="subcellular location">
    <subcellularLocation>
        <location evidence="1">Apical cell membrane</location>
        <topology evidence="1">Multi-pass membrane protein</topology>
    </subcellularLocation>
</comment>
<feature type="transmembrane region" description="Helical" evidence="20">
    <location>
        <begin position="149"/>
        <end position="173"/>
    </location>
</feature>
<keyword evidence="6 20" id="KW-0812">Transmembrane</keyword>
<evidence type="ECO:0000256" key="2">
    <source>
        <dbReference type="ARBA" id="ARBA00009523"/>
    </source>
</evidence>
<reference evidence="22 23" key="2">
    <citation type="submission" date="2025-04" db="UniProtKB">
        <authorList>
            <consortium name="RefSeq"/>
        </authorList>
    </citation>
    <scope>IDENTIFICATION</scope>
    <source>
        <strain evidence="22 23">S238N-H82</strain>
        <tissue evidence="22 23">Testes</tissue>
    </source>
</reference>
<dbReference type="GO" id="GO:0016324">
    <property type="term" value="C:apical plasma membrane"/>
    <property type="evidence" value="ECO:0007669"/>
    <property type="project" value="UniProtKB-SubCell"/>
</dbReference>
<evidence type="ECO:0000256" key="13">
    <source>
        <dbReference type="ARBA" id="ARBA00052179"/>
    </source>
</evidence>
<sequence>MSDYELKERSPSGHGDSVNGAAKTPTSPTKGSAASTPMGTGKEDGSALTPDVKVKTPDSDHQGVTMERKVGLISGVALIVGTMIGSGIFVSPKGVLRETGSVGPCLMIWLACGVLAMLGALAYAELGTAIPKSGAEYPYLWEAFGPIPAYLYSWTSVIVTRPSMLALISLSFADYATEPFYDVHCPAPDSVKKILAVLLVLLITFANCWSVKLATSIQNFFTAAKLLAVALLIMVGFVMLGFGNTEHLQIENSFPSGKSPSISAIGVAFYQGLWAYDGWNNLNFVTEEIKNPYVNLPRSIIVGIPLVTGCYLLVNIAYFTVMSPLELLESPAVAATLGTRTLGVMAWIIPLSVAFSTFGAANGTCFTSGRLCYVAAREGHMVSILSMVHVRRLTPSPALIFNAVLSVLMILPSNFDVLVNYFSFAAWMFYGGTFLGLIVLRFTKPDMPRPYKVPIIVAIVVTVASAYLVVAPVIFEPALEYLYALLFIFAGLLLYIPFVHYKISPKWMDPITRQLQCILDVVPTEQEPLG</sequence>
<evidence type="ECO:0000313" key="25">
    <source>
        <dbReference type="RefSeq" id="XP_035678753.1"/>
    </source>
</evidence>
<feature type="transmembrane region" description="Helical" evidence="20">
    <location>
        <begin position="455"/>
        <end position="475"/>
    </location>
</feature>
<evidence type="ECO:0000313" key="26">
    <source>
        <dbReference type="RefSeq" id="XP_035678754.1"/>
    </source>
</evidence>
<feature type="transmembrane region" description="Helical" evidence="20">
    <location>
        <begin position="262"/>
        <end position="279"/>
    </location>
</feature>
<proteinExistence type="inferred from homology"/>
<keyword evidence="8 20" id="KW-0472">Membrane</keyword>
<comment type="catalytic activity">
    <reaction evidence="13">
        <text>L-cysteine(out) + L-arginine(in) = L-cysteine(in) + L-arginine(out)</text>
        <dbReference type="Rhea" id="RHEA:71071"/>
        <dbReference type="ChEBI" id="CHEBI:32682"/>
        <dbReference type="ChEBI" id="CHEBI:35235"/>
    </reaction>
    <physiologicalReaction direction="left-to-right" evidence="13">
        <dbReference type="Rhea" id="RHEA:71072"/>
    </physiologicalReaction>
</comment>
<comment type="catalytic activity">
    <reaction evidence="14">
        <text>L-leucine(out) + L-arginine(in) = L-leucine(in) + L-arginine(out)</text>
        <dbReference type="Rhea" id="RHEA:71059"/>
        <dbReference type="ChEBI" id="CHEBI:32682"/>
        <dbReference type="ChEBI" id="CHEBI:57427"/>
    </reaction>
    <physiologicalReaction direction="left-to-right" evidence="14">
        <dbReference type="Rhea" id="RHEA:71060"/>
    </physiologicalReaction>
</comment>
<comment type="catalytic activity">
    <reaction evidence="12">
        <text>L-histidine(out) + L-arginine(in) = L-histidine(in) + L-arginine(out)</text>
        <dbReference type="Rhea" id="RHEA:71063"/>
        <dbReference type="ChEBI" id="CHEBI:32682"/>
        <dbReference type="ChEBI" id="CHEBI:57595"/>
    </reaction>
    <physiologicalReaction direction="left-to-right" evidence="12">
        <dbReference type="Rhea" id="RHEA:71064"/>
    </physiologicalReaction>
</comment>
<dbReference type="Proteomes" id="UP000001554">
    <property type="component" value="Chromosome 6"/>
</dbReference>
<dbReference type="RefSeq" id="XP_035678753.1">
    <property type="nucleotide sequence ID" value="XM_035822860.1"/>
</dbReference>
<evidence type="ECO:0000256" key="20">
    <source>
        <dbReference type="SAM" id="Phobius"/>
    </source>
</evidence>
<dbReference type="FunFam" id="1.20.1740.10:FF:000015">
    <property type="entry name" value="B(0,+)-type amino acid transporter 1"/>
    <property type="match status" value="1"/>
</dbReference>
<dbReference type="AlphaFoldDB" id="A0A9J7MS18"/>
<dbReference type="GO" id="GO:0003333">
    <property type="term" value="P:amino acid transmembrane transport"/>
    <property type="evidence" value="ECO:0000318"/>
    <property type="project" value="GO_Central"/>
</dbReference>
<dbReference type="Pfam" id="PF13520">
    <property type="entry name" value="AA_permease_2"/>
    <property type="match status" value="1"/>
</dbReference>
<dbReference type="PANTHER" id="PTHR11785">
    <property type="entry name" value="AMINO ACID TRANSPORTER"/>
    <property type="match status" value="1"/>
</dbReference>
<evidence type="ECO:0000256" key="10">
    <source>
        <dbReference type="ARBA" id="ARBA00051323"/>
    </source>
</evidence>
<evidence type="ECO:0000256" key="6">
    <source>
        <dbReference type="ARBA" id="ARBA00022692"/>
    </source>
</evidence>
<feature type="compositionally biased region" description="Polar residues" evidence="19">
    <location>
        <begin position="24"/>
        <end position="38"/>
    </location>
</feature>
<evidence type="ECO:0000313" key="23">
    <source>
        <dbReference type="RefSeq" id="XP_035678751.1"/>
    </source>
</evidence>
<dbReference type="RefSeq" id="XP_035678754.1">
    <property type="nucleotide sequence ID" value="XM_035822861.1"/>
</dbReference>
<keyword evidence="4" id="KW-1003">Cell membrane</keyword>
<evidence type="ECO:0000256" key="14">
    <source>
        <dbReference type="ARBA" id="ARBA00052732"/>
    </source>
</evidence>
<keyword evidence="3" id="KW-0813">Transport</keyword>
<evidence type="ECO:0000256" key="9">
    <source>
        <dbReference type="ARBA" id="ARBA00023157"/>
    </source>
</evidence>
<keyword evidence="9" id="KW-1015">Disulfide bond</keyword>
<evidence type="ECO:0000256" key="7">
    <source>
        <dbReference type="ARBA" id="ARBA00022989"/>
    </source>
</evidence>
<evidence type="ECO:0000256" key="8">
    <source>
        <dbReference type="ARBA" id="ARBA00023136"/>
    </source>
</evidence>
<dbReference type="KEGG" id="bfo:118417326"/>
<dbReference type="PANTHER" id="PTHR11785:SF512">
    <property type="entry name" value="SOBREMESA, ISOFORM B"/>
    <property type="match status" value="1"/>
</dbReference>
<keyword evidence="21" id="KW-1185">Reference proteome</keyword>
<feature type="compositionally biased region" description="Basic and acidic residues" evidence="19">
    <location>
        <begin position="52"/>
        <end position="61"/>
    </location>
</feature>
<evidence type="ECO:0000256" key="1">
    <source>
        <dbReference type="ARBA" id="ARBA00004424"/>
    </source>
</evidence>
<feature type="transmembrane region" description="Helical" evidence="20">
    <location>
        <begin position="481"/>
        <end position="501"/>
    </location>
</feature>
<feature type="transmembrane region" description="Helical" evidence="20">
    <location>
        <begin position="341"/>
        <end position="361"/>
    </location>
</feature>
<dbReference type="InterPro" id="IPR002293">
    <property type="entry name" value="AA/rel_permease1"/>
</dbReference>
<reference evidence="21" key="1">
    <citation type="journal article" date="2020" name="Nat. Ecol. Evol.">
        <title>Deeply conserved synteny resolves early events in vertebrate evolution.</title>
        <authorList>
            <person name="Simakov O."/>
            <person name="Marletaz F."/>
            <person name="Yue J.X."/>
            <person name="O'Connell B."/>
            <person name="Jenkins J."/>
            <person name="Brandt A."/>
            <person name="Calef R."/>
            <person name="Tung C.H."/>
            <person name="Huang T.K."/>
            <person name="Schmutz J."/>
            <person name="Satoh N."/>
            <person name="Yu J.K."/>
            <person name="Putnam N.H."/>
            <person name="Green R.E."/>
            <person name="Rokhsar D.S."/>
        </authorList>
    </citation>
    <scope>NUCLEOTIDE SEQUENCE [LARGE SCALE GENOMIC DNA]</scope>
    <source>
        <strain evidence="21">S238N-H82</strain>
    </source>
</reference>
<dbReference type="RefSeq" id="XP_035678752.1">
    <property type="nucleotide sequence ID" value="XM_035822859.1"/>
</dbReference>
<protein>
    <recommendedName>
        <fullName evidence="15">b(0,+)-type amino acid transporter 1</fullName>
    </recommendedName>
    <alternativeName>
        <fullName evidence="16">Glycoprotein-associated amino acid transporter b0,+AT1</fullName>
    </alternativeName>
    <alternativeName>
        <fullName evidence="17">Solute carrier family 7 member 9</fullName>
    </alternativeName>
</protein>
<evidence type="ECO:0000256" key="11">
    <source>
        <dbReference type="ARBA" id="ARBA00051814"/>
    </source>
</evidence>
<keyword evidence="7 20" id="KW-1133">Transmembrane helix</keyword>
<feature type="transmembrane region" description="Helical" evidence="20">
    <location>
        <begin position="421"/>
        <end position="443"/>
    </location>
</feature>
<comment type="catalytic activity">
    <reaction evidence="11">
        <text>L-cystine(out) + L-arginine(in) = L-cystine(in) + L-arginine(out)</text>
        <dbReference type="Rhea" id="RHEA:71075"/>
        <dbReference type="ChEBI" id="CHEBI:32682"/>
        <dbReference type="ChEBI" id="CHEBI:35491"/>
    </reaction>
    <physiologicalReaction direction="left-to-right" evidence="11">
        <dbReference type="Rhea" id="RHEA:71076"/>
    </physiologicalReaction>
</comment>
<comment type="catalytic activity">
    <reaction evidence="18">
        <text>L-phenylalanine(out) + L-arginine(in) = L-phenylalanine(in) + L-arginine(out)</text>
        <dbReference type="Rhea" id="RHEA:71067"/>
        <dbReference type="ChEBI" id="CHEBI:32682"/>
        <dbReference type="ChEBI" id="CHEBI:58095"/>
    </reaction>
    <physiologicalReaction direction="left-to-right" evidence="18">
        <dbReference type="Rhea" id="RHEA:71068"/>
    </physiologicalReaction>
</comment>
<evidence type="ECO:0000256" key="5">
    <source>
        <dbReference type="ARBA" id="ARBA00022553"/>
    </source>
</evidence>
<evidence type="ECO:0000313" key="21">
    <source>
        <dbReference type="Proteomes" id="UP000001554"/>
    </source>
</evidence>
<evidence type="ECO:0000256" key="4">
    <source>
        <dbReference type="ARBA" id="ARBA00022475"/>
    </source>
</evidence>
<comment type="catalytic activity">
    <reaction evidence="10">
        <text>L-lysine(out) + L-arginine(in) = L-lysine(in) + L-arginine(out)</text>
        <dbReference type="Rhea" id="RHEA:70827"/>
        <dbReference type="ChEBI" id="CHEBI:32551"/>
        <dbReference type="ChEBI" id="CHEBI:32682"/>
    </reaction>
    <physiologicalReaction direction="left-to-right" evidence="10">
        <dbReference type="Rhea" id="RHEA:70828"/>
    </physiologicalReaction>
</comment>
<evidence type="ECO:0000313" key="22">
    <source>
        <dbReference type="RefSeq" id="XP_035678750.1"/>
    </source>
</evidence>
<feature type="transmembrane region" description="Helical" evidence="20">
    <location>
        <begin position="101"/>
        <end position="124"/>
    </location>
</feature>
<evidence type="ECO:0000256" key="16">
    <source>
        <dbReference type="ARBA" id="ARBA00079910"/>
    </source>
</evidence>
<organism evidence="21 24">
    <name type="scientific">Branchiostoma floridae</name>
    <name type="common">Florida lancelet</name>
    <name type="synonym">Amphioxus</name>
    <dbReference type="NCBI Taxonomy" id="7739"/>
    <lineage>
        <taxon>Eukaryota</taxon>
        <taxon>Metazoa</taxon>
        <taxon>Chordata</taxon>
        <taxon>Cephalochordata</taxon>
        <taxon>Leptocardii</taxon>
        <taxon>Amphioxiformes</taxon>
        <taxon>Branchiostomatidae</taxon>
        <taxon>Branchiostoma</taxon>
    </lineage>
</organism>
<evidence type="ECO:0000256" key="12">
    <source>
        <dbReference type="ARBA" id="ARBA00051835"/>
    </source>
</evidence>
<evidence type="ECO:0000256" key="15">
    <source>
        <dbReference type="ARBA" id="ARBA00074336"/>
    </source>
</evidence>
<dbReference type="InterPro" id="IPR050598">
    <property type="entry name" value="AminoAcid_Transporter"/>
</dbReference>
<feature type="transmembrane region" description="Helical" evidence="20">
    <location>
        <begin position="193"/>
        <end position="211"/>
    </location>
</feature>
<evidence type="ECO:0000256" key="3">
    <source>
        <dbReference type="ARBA" id="ARBA00022448"/>
    </source>
</evidence>
<feature type="transmembrane region" description="Helical" evidence="20">
    <location>
        <begin position="223"/>
        <end position="242"/>
    </location>
</feature>
<dbReference type="Gene3D" id="1.20.1740.10">
    <property type="entry name" value="Amino acid/polyamine transporter I"/>
    <property type="match status" value="1"/>
</dbReference>
<dbReference type="GeneID" id="118417326"/>
<feature type="transmembrane region" description="Helical" evidence="20">
    <location>
        <begin position="397"/>
        <end position="415"/>
    </location>
</feature>
<gene>
    <name evidence="22 23 24 25 26" type="primary">LOC118417326</name>
</gene>
<dbReference type="RefSeq" id="XP_035678751.1">
    <property type="nucleotide sequence ID" value="XM_035822858.1"/>
</dbReference>
<dbReference type="GO" id="GO:0015179">
    <property type="term" value="F:L-amino acid transmembrane transporter activity"/>
    <property type="evidence" value="ECO:0000318"/>
    <property type="project" value="GO_Central"/>
</dbReference>
<name>A0A9J7MS18_BRAFL</name>
<evidence type="ECO:0000256" key="18">
    <source>
        <dbReference type="ARBA" id="ARBA00093193"/>
    </source>
</evidence>